<dbReference type="AlphaFoldDB" id="A0A644X9H2"/>
<gene>
    <name evidence="1" type="ORF">SDC9_58851</name>
</gene>
<proteinExistence type="predicted"/>
<protein>
    <submittedName>
        <fullName evidence="1">Uncharacterized protein</fullName>
    </submittedName>
</protein>
<dbReference type="SUPFAM" id="SSF53623">
    <property type="entry name" value="MurD-like peptide ligases, catalytic domain"/>
    <property type="match status" value="1"/>
</dbReference>
<evidence type="ECO:0000313" key="1">
    <source>
        <dbReference type="EMBL" id="MPM12498.1"/>
    </source>
</evidence>
<comment type="caution">
    <text evidence="1">The sequence shown here is derived from an EMBL/GenBank/DDBJ whole genome shotgun (WGS) entry which is preliminary data.</text>
</comment>
<name>A0A644X9H2_9ZZZZ</name>
<dbReference type="InterPro" id="IPR036565">
    <property type="entry name" value="Mur-like_cat_sf"/>
</dbReference>
<dbReference type="PANTHER" id="PTHR43445:SF1">
    <property type="entry name" value="PGA SYNTHASE CAPB"/>
    <property type="match status" value="1"/>
</dbReference>
<accession>A0A644X9H2</accession>
<sequence length="339" mass="36088">MVFCSAPDSTPIRILVTGSRGKSSLVRLLTAALDGAGVSAAGRITGVLPREISGGKETLILRSGPGSVEEMRWWLRSLPGGTEGAVLENSAVDPELQGLAWRWMKPSCTVLTNVRPDHEEVWGHGEEMAAAALCGGIGGGAVILPRSVATVLAVSGILAKKGCGLLPCPDGACYRETHLSLVSGVCSFLGLDSGKALAAAREVAPDIADFRLIREGRGILASAFSANEPESTETLFQSTGWERQETAVLYNSRKDRVARLRSFLPWLSEHSWKRVAVTGSRPLFLPSGAAFLSLRDPGELRAFVASEGKVFGCGNVAGVPLEYLLERKERAEGEEKTFD</sequence>
<organism evidence="1">
    <name type="scientific">bioreactor metagenome</name>
    <dbReference type="NCBI Taxonomy" id="1076179"/>
    <lineage>
        <taxon>unclassified sequences</taxon>
        <taxon>metagenomes</taxon>
        <taxon>ecological metagenomes</taxon>
    </lineage>
</organism>
<dbReference type="InterPro" id="IPR050061">
    <property type="entry name" value="MurCDEF_pg_biosynth"/>
</dbReference>
<reference evidence="1" key="1">
    <citation type="submission" date="2019-08" db="EMBL/GenBank/DDBJ databases">
        <authorList>
            <person name="Kucharzyk K."/>
            <person name="Murdoch R.W."/>
            <person name="Higgins S."/>
            <person name="Loffler F."/>
        </authorList>
    </citation>
    <scope>NUCLEOTIDE SEQUENCE</scope>
</reference>
<dbReference type="PANTHER" id="PTHR43445">
    <property type="entry name" value="UDP-N-ACETYLMURAMATE--L-ALANINE LIGASE-RELATED"/>
    <property type="match status" value="1"/>
</dbReference>
<dbReference type="EMBL" id="VSSQ01001980">
    <property type="protein sequence ID" value="MPM12498.1"/>
    <property type="molecule type" value="Genomic_DNA"/>
</dbReference>
<dbReference type="Gene3D" id="3.40.1190.10">
    <property type="entry name" value="Mur-like, catalytic domain"/>
    <property type="match status" value="1"/>
</dbReference>
<dbReference type="GO" id="GO:0005524">
    <property type="term" value="F:ATP binding"/>
    <property type="evidence" value="ECO:0007669"/>
    <property type="project" value="InterPro"/>
</dbReference>